<accession>A0ABW0V7H0</accession>
<dbReference type="RefSeq" id="WP_346142032.1">
    <property type="nucleotide sequence ID" value="NZ_BAAAUA010000008.1"/>
</dbReference>
<organism evidence="2 3">
    <name type="scientific">Kitasatospora cinereorecta</name>
    <dbReference type="NCBI Taxonomy" id="285560"/>
    <lineage>
        <taxon>Bacteria</taxon>
        <taxon>Bacillati</taxon>
        <taxon>Actinomycetota</taxon>
        <taxon>Actinomycetes</taxon>
        <taxon>Kitasatosporales</taxon>
        <taxon>Streptomycetaceae</taxon>
        <taxon>Kitasatospora</taxon>
    </lineage>
</organism>
<proteinExistence type="predicted"/>
<name>A0ABW0V7H0_9ACTN</name>
<dbReference type="EMBL" id="JBHSOC010000002">
    <property type="protein sequence ID" value="MFC5640051.1"/>
    <property type="molecule type" value="Genomic_DNA"/>
</dbReference>
<evidence type="ECO:0000313" key="3">
    <source>
        <dbReference type="Proteomes" id="UP001596066"/>
    </source>
</evidence>
<keyword evidence="3" id="KW-1185">Reference proteome</keyword>
<protein>
    <submittedName>
        <fullName evidence="2">Uncharacterized protein</fullName>
    </submittedName>
</protein>
<reference evidence="3" key="1">
    <citation type="journal article" date="2019" name="Int. J. Syst. Evol. Microbiol.">
        <title>The Global Catalogue of Microorganisms (GCM) 10K type strain sequencing project: providing services to taxonomists for standard genome sequencing and annotation.</title>
        <authorList>
            <consortium name="The Broad Institute Genomics Platform"/>
            <consortium name="The Broad Institute Genome Sequencing Center for Infectious Disease"/>
            <person name="Wu L."/>
            <person name="Ma J."/>
        </authorList>
    </citation>
    <scope>NUCLEOTIDE SEQUENCE [LARGE SCALE GENOMIC DNA]</scope>
    <source>
        <strain evidence="3">CGMCC 4.1622</strain>
    </source>
</reference>
<feature type="compositionally biased region" description="Basic and acidic residues" evidence="1">
    <location>
        <begin position="140"/>
        <end position="156"/>
    </location>
</feature>
<comment type="caution">
    <text evidence="2">The sequence shown here is derived from an EMBL/GenBank/DDBJ whole genome shotgun (WGS) entry which is preliminary data.</text>
</comment>
<gene>
    <name evidence="2" type="ORF">ACFPZF_01610</name>
</gene>
<dbReference type="Proteomes" id="UP001596066">
    <property type="component" value="Unassembled WGS sequence"/>
</dbReference>
<evidence type="ECO:0000313" key="2">
    <source>
        <dbReference type="EMBL" id="MFC5640051.1"/>
    </source>
</evidence>
<evidence type="ECO:0000256" key="1">
    <source>
        <dbReference type="SAM" id="MobiDB-lite"/>
    </source>
</evidence>
<sequence length="156" mass="16933">MTEQSGPQQRIADAIRPAMLNGLQDAQLIGAAGAERINQWVDWIAAVVAGHVVQPIAAERDAFADRVDTLTDVARRHREGYRDATRDVQLLETRVADLEAEVAQLRGTGVAHADPGAEADESAQSLRDRLRARHPTIAEALDRRDAEAGPDRNAAD</sequence>
<feature type="region of interest" description="Disordered" evidence="1">
    <location>
        <begin position="107"/>
        <end position="156"/>
    </location>
</feature>